<gene>
    <name evidence="4" type="ORF">Ahy_A08g037940</name>
</gene>
<dbReference type="Gene3D" id="1.10.472.80">
    <property type="entry name" value="Ypt/Rab-GAP domain of gyp1p, domain 3"/>
    <property type="match status" value="1"/>
</dbReference>
<accession>A0A445BS72</accession>
<dbReference type="AlphaFoldDB" id="A0A445BS72"/>
<evidence type="ECO:0000259" key="3">
    <source>
        <dbReference type="PROSITE" id="PS50086"/>
    </source>
</evidence>
<dbReference type="SUPFAM" id="SSF47923">
    <property type="entry name" value="Ypt/Rab-GAP domain of gyp1p"/>
    <property type="match status" value="2"/>
</dbReference>
<evidence type="ECO:0000313" key="4">
    <source>
        <dbReference type="EMBL" id="RYR41544.1"/>
    </source>
</evidence>
<keyword evidence="2" id="KW-1133">Transmembrane helix</keyword>
<dbReference type="EMBL" id="SDMP01000008">
    <property type="protein sequence ID" value="RYR41544.1"/>
    <property type="molecule type" value="Genomic_DNA"/>
</dbReference>
<comment type="caution">
    <text evidence="4">The sequence shown here is derived from an EMBL/GenBank/DDBJ whole genome shotgun (WGS) entry which is preliminary data.</text>
</comment>
<reference evidence="4 5" key="1">
    <citation type="submission" date="2019-01" db="EMBL/GenBank/DDBJ databases">
        <title>Sequencing of cultivated peanut Arachis hypogaea provides insights into genome evolution and oil improvement.</title>
        <authorList>
            <person name="Chen X."/>
        </authorList>
    </citation>
    <scope>NUCLEOTIDE SEQUENCE [LARGE SCALE GENOMIC DNA]</scope>
    <source>
        <strain evidence="5">cv. Fuhuasheng</strain>
        <tissue evidence="4">Leaves</tissue>
    </source>
</reference>
<dbReference type="FunFam" id="1.10.8.270:FF:000022">
    <property type="entry name" value="Ypt/Rab-GAP domain of gyp1p superfamily protein"/>
    <property type="match status" value="1"/>
</dbReference>
<feature type="transmembrane region" description="Helical" evidence="2">
    <location>
        <begin position="146"/>
        <end position="167"/>
    </location>
</feature>
<dbReference type="SMART" id="SM00164">
    <property type="entry name" value="TBC"/>
    <property type="match status" value="1"/>
</dbReference>
<dbReference type="InterPro" id="IPR000195">
    <property type="entry name" value="Rab-GAP-TBC_dom"/>
</dbReference>
<feature type="domain" description="Rab-GAP TBC" evidence="3">
    <location>
        <begin position="284"/>
        <end position="640"/>
    </location>
</feature>
<organism evidence="4 5">
    <name type="scientific">Arachis hypogaea</name>
    <name type="common">Peanut</name>
    <dbReference type="NCBI Taxonomy" id="3818"/>
    <lineage>
        <taxon>Eukaryota</taxon>
        <taxon>Viridiplantae</taxon>
        <taxon>Streptophyta</taxon>
        <taxon>Embryophyta</taxon>
        <taxon>Tracheophyta</taxon>
        <taxon>Spermatophyta</taxon>
        <taxon>Magnoliopsida</taxon>
        <taxon>eudicotyledons</taxon>
        <taxon>Gunneridae</taxon>
        <taxon>Pentapetalae</taxon>
        <taxon>rosids</taxon>
        <taxon>fabids</taxon>
        <taxon>Fabales</taxon>
        <taxon>Fabaceae</taxon>
        <taxon>Papilionoideae</taxon>
        <taxon>50 kb inversion clade</taxon>
        <taxon>dalbergioids sensu lato</taxon>
        <taxon>Dalbergieae</taxon>
        <taxon>Pterocarpus clade</taxon>
        <taxon>Arachis</taxon>
    </lineage>
</organism>
<dbReference type="FunFam" id="1.10.472.80:FF:000014">
    <property type="entry name" value="GTPase-activating protein gyp7 isoform X1"/>
    <property type="match status" value="1"/>
</dbReference>
<protein>
    <recommendedName>
        <fullName evidence="3">Rab-GAP TBC domain-containing protein</fullName>
    </recommendedName>
</protein>
<feature type="transmembrane region" description="Helical" evidence="2">
    <location>
        <begin position="187"/>
        <end position="203"/>
    </location>
</feature>
<dbReference type="Pfam" id="PF00566">
    <property type="entry name" value="RabGAP-TBC"/>
    <property type="match status" value="1"/>
</dbReference>
<proteinExistence type="predicted"/>
<dbReference type="InterPro" id="IPR035969">
    <property type="entry name" value="Rab-GAP_TBC_sf"/>
</dbReference>
<sequence length="729" mass="80842">MISSIYLNSNNDSPFISGGSGGGGGSGRGRLSLIMAAVAAPSTPAVVFTALAGLALVAVIFYGASRRSNNSNSSSSNSSPSSSSSSSSSSWIHLRSVLFVVSSSSPASCSTSDRSPVLDIPKVAISVSLGLISLCCFGSLCLCTSLFLIFGVSLFGGISVSHCCGSAKMGVRKEVVEEDEIVRGTRIFFLWLWVGGIIGFYLFDRVVKHKFLSSCLELVYHLIPIPNCLISSLCLEEIGRLKSPWSRRRRKHALSPQQWKSLFTLDGKLRDGGIKFLKRVRSGGVDTSIRAEVWPFLLGVYDLDSTKEERDIIRTRNRKEYEKLRRRCRQLLKQCNESFKLNEIGEISYEGDGESLIQASGSPSSEDATSARQSLSSEERSPDVEYSDDPSSALLEGNDVNNVDAASDTDSTDSDSSDGPEVIQTSPSNEFQEDNTSKTASTEISSSQMNGPSRLPNNEDFATWQRIIRLDAVRANAEWIPFSPCQAVIPESRAIRSAEAVGLKEYGHLEPNRIFHAARLVAILEAYALYDPEIGYCQGMSDLLSPIVSVISEDHEAFWCFVGFMKKARQNFRLDEVGIRRQLDIVAKIIKFKDSHLFRHLEKLQADDCFFVYRMVVVLFRRELTFEQTLCLWEVMWADQAAIRAGIGKSAWSRIRQRAPPTDDLLLYAIAASVLQRRKLIIEKYSSMEEIIKECNGMAGHLDIWKLLDDAHNLVVTLHDKMKLETSFR</sequence>
<dbReference type="Gene3D" id="1.10.8.270">
    <property type="entry name" value="putative rabgap domain of human tbc1 domain family member 14 like domains"/>
    <property type="match status" value="1"/>
</dbReference>
<evidence type="ECO:0000256" key="1">
    <source>
        <dbReference type="SAM" id="MobiDB-lite"/>
    </source>
</evidence>
<feature type="transmembrane region" description="Helical" evidence="2">
    <location>
        <begin position="45"/>
        <end position="64"/>
    </location>
</feature>
<evidence type="ECO:0000313" key="5">
    <source>
        <dbReference type="Proteomes" id="UP000289738"/>
    </source>
</evidence>
<feature type="transmembrane region" description="Helical" evidence="2">
    <location>
        <begin position="123"/>
        <end position="140"/>
    </location>
</feature>
<dbReference type="STRING" id="3818.A0A445BS72"/>
<feature type="compositionally biased region" description="Polar residues" evidence="1">
    <location>
        <begin position="357"/>
        <end position="376"/>
    </location>
</feature>
<dbReference type="PROSITE" id="PS50086">
    <property type="entry name" value="TBC_RABGAP"/>
    <property type="match status" value="1"/>
</dbReference>
<dbReference type="GO" id="GO:0005096">
    <property type="term" value="F:GTPase activator activity"/>
    <property type="evidence" value="ECO:0007669"/>
    <property type="project" value="TreeGrafter"/>
</dbReference>
<dbReference type="Proteomes" id="UP000289738">
    <property type="component" value="Chromosome A08"/>
</dbReference>
<feature type="compositionally biased region" description="Polar residues" evidence="1">
    <location>
        <begin position="437"/>
        <end position="451"/>
    </location>
</feature>
<feature type="region of interest" description="Disordered" evidence="1">
    <location>
        <begin position="67"/>
        <end position="88"/>
    </location>
</feature>
<evidence type="ECO:0000256" key="2">
    <source>
        <dbReference type="SAM" id="Phobius"/>
    </source>
</evidence>
<name>A0A445BS72_ARAHY</name>
<dbReference type="PANTHER" id="PTHR22957">
    <property type="entry name" value="TBC1 DOMAIN FAMILY MEMBER GTPASE-ACTIVATING PROTEIN"/>
    <property type="match status" value="1"/>
</dbReference>
<keyword evidence="2" id="KW-0472">Membrane</keyword>
<keyword evidence="5" id="KW-1185">Reference proteome</keyword>
<feature type="region of interest" description="Disordered" evidence="1">
    <location>
        <begin position="354"/>
        <end position="458"/>
    </location>
</feature>
<dbReference type="PANTHER" id="PTHR22957:SF507">
    <property type="entry name" value="OS08G0547200 PROTEIN"/>
    <property type="match status" value="1"/>
</dbReference>
<keyword evidence="2" id="KW-0812">Transmembrane</keyword>